<protein>
    <submittedName>
        <fullName evidence="2">Uncharacterized protein</fullName>
    </submittedName>
</protein>
<proteinExistence type="predicted"/>
<evidence type="ECO:0000256" key="1">
    <source>
        <dbReference type="SAM" id="SignalP"/>
    </source>
</evidence>
<reference evidence="2 3" key="1">
    <citation type="submission" date="2019-04" db="EMBL/GenBank/DDBJ databases">
        <authorList>
            <person name="Feng G."/>
            <person name="Zhang J."/>
            <person name="Zhu H."/>
        </authorList>
    </citation>
    <scope>NUCLEOTIDE SEQUENCE [LARGE SCALE GENOMIC DNA]</scope>
    <source>
        <strain evidence="2 3">92R-1</strain>
    </source>
</reference>
<accession>A0A4Z0P121</accession>
<dbReference type="OrthoDB" id="886469at2"/>
<name>A0A4Z0P121_9BACT</name>
<sequence length="104" mass="11255">MNISKPVSVLTVLLLLAVSSHAQSKTGSAPADPPRQQMTVQVTLPTVVAVLSDYARGILSSNPDKLKTLTSKRKSRTSNPVVEFTIDLPKGWGNKKRENGDEKN</sequence>
<gene>
    <name evidence="2" type="ORF">EU556_22010</name>
</gene>
<evidence type="ECO:0000313" key="2">
    <source>
        <dbReference type="EMBL" id="TGE04856.1"/>
    </source>
</evidence>
<organism evidence="2 3">
    <name type="scientific">Hymenobacter fodinae</name>
    <dbReference type="NCBI Taxonomy" id="2510796"/>
    <lineage>
        <taxon>Bacteria</taxon>
        <taxon>Pseudomonadati</taxon>
        <taxon>Bacteroidota</taxon>
        <taxon>Cytophagia</taxon>
        <taxon>Cytophagales</taxon>
        <taxon>Hymenobacteraceae</taxon>
        <taxon>Hymenobacter</taxon>
    </lineage>
</organism>
<keyword evidence="3" id="KW-1185">Reference proteome</keyword>
<dbReference type="AlphaFoldDB" id="A0A4Z0P121"/>
<dbReference type="EMBL" id="SRLA01000005">
    <property type="protein sequence ID" value="TGE04856.1"/>
    <property type="molecule type" value="Genomic_DNA"/>
</dbReference>
<comment type="caution">
    <text evidence="2">The sequence shown here is derived from an EMBL/GenBank/DDBJ whole genome shotgun (WGS) entry which is preliminary data.</text>
</comment>
<keyword evidence="1" id="KW-0732">Signal</keyword>
<dbReference type="Proteomes" id="UP000298337">
    <property type="component" value="Unassembled WGS sequence"/>
</dbReference>
<evidence type="ECO:0000313" key="3">
    <source>
        <dbReference type="Proteomes" id="UP000298337"/>
    </source>
</evidence>
<feature type="chain" id="PRO_5021442606" evidence="1">
    <location>
        <begin position="23"/>
        <end position="104"/>
    </location>
</feature>
<feature type="signal peptide" evidence="1">
    <location>
        <begin position="1"/>
        <end position="22"/>
    </location>
</feature>